<keyword evidence="1" id="KW-0472">Membrane</keyword>
<feature type="transmembrane region" description="Helical" evidence="1">
    <location>
        <begin position="23"/>
        <end position="42"/>
    </location>
</feature>
<gene>
    <name evidence="2" type="ORF">ABID41_000580</name>
</gene>
<evidence type="ECO:0000313" key="2">
    <source>
        <dbReference type="EMBL" id="MET3525485.1"/>
    </source>
</evidence>
<proteinExistence type="predicted"/>
<dbReference type="Proteomes" id="UP001549110">
    <property type="component" value="Unassembled WGS sequence"/>
</dbReference>
<accession>A0ABV2EEN5</accession>
<evidence type="ECO:0000256" key="1">
    <source>
        <dbReference type="SAM" id="Phobius"/>
    </source>
</evidence>
<evidence type="ECO:0008006" key="4">
    <source>
        <dbReference type="Google" id="ProtNLM"/>
    </source>
</evidence>
<dbReference type="EMBL" id="JBEPLU010000001">
    <property type="protein sequence ID" value="MET3525485.1"/>
    <property type="molecule type" value="Genomic_DNA"/>
</dbReference>
<reference evidence="2 3" key="1">
    <citation type="submission" date="2024-06" db="EMBL/GenBank/DDBJ databases">
        <title>Genomic Encyclopedia of Type Strains, Phase IV (KMG-IV): sequencing the most valuable type-strain genomes for metagenomic binning, comparative biology and taxonomic classification.</title>
        <authorList>
            <person name="Goeker M."/>
        </authorList>
    </citation>
    <scope>NUCLEOTIDE SEQUENCE [LARGE SCALE GENOMIC DNA]</scope>
    <source>
        <strain evidence="2 3">DSM 17809</strain>
    </source>
</reference>
<sequence>MGADGQSQDEQAKGILAPASPKVWVITIGVACLIAGVIITNARNGGDEHKSVVESSDTAAASATLAEEATVIWTQFETAAQACDQASDRVKAELQSPDGTPYSTYPLSKDAVYACDAATSAIFALEPPNGAPDALKEEFQTALSACYRAYRGKQNVFQRLTKVLDGDARPSTMQAVQNEMQTAEGHMVTCVPGLMAAVEQATGKFPEPVQR</sequence>
<comment type="caution">
    <text evidence="2">The sequence shown here is derived from an EMBL/GenBank/DDBJ whole genome shotgun (WGS) entry which is preliminary data.</text>
</comment>
<keyword evidence="3" id="KW-1185">Reference proteome</keyword>
<keyword evidence="1" id="KW-0812">Transmembrane</keyword>
<dbReference type="RefSeq" id="WP_354297155.1">
    <property type="nucleotide sequence ID" value="NZ_JBEPLU010000001.1"/>
</dbReference>
<name>A0ABV2EEN5_9CAUL</name>
<protein>
    <recommendedName>
        <fullName evidence="4">Secreted protein</fullName>
    </recommendedName>
</protein>
<organism evidence="2 3">
    <name type="scientific">Phenylobacterium koreense</name>
    <dbReference type="NCBI Taxonomy" id="266125"/>
    <lineage>
        <taxon>Bacteria</taxon>
        <taxon>Pseudomonadati</taxon>
        <taxon>Pseudomonadota</taxon>
        <taxon>Alphaproteobacteria</taxon>
        <taxon>Caulobacterales</taxon>
        <taxon>Caulobacteraceae</taxon>
        <taxon>Phenylobacterium</taxon>
    </lineage>
</organism>
<keyword evidence="1" id="KW-1133">Transmembrane helix</keyword>
<evidence type="ECO:0000313" key="3">
    <source>
        <dbReference type="Proteomes" id="UP001549110"/>
    </source>
</evidence>